<comment type="caution">
    <text evidence="3">The sequence shown here is derived from an EMBL/GenBank/DDBJ whole genome shotgun (WGS) entry which is preliminary data.</text>
</comment>
<evidence type="ECO:0000259" key="1">
    <source>
        <dbReference type="Pfam" id="PF16116"/>
    </source>
</evidence>
<dbReference type="Pfam" id="PF16173">
    <property type="entry name" value="DUF4874"/>
    <property type="match status" value="1"/>
</dbReference>
<protein>
    <recommendedName>
        <fullName evidence="5">DUF4832 domain-containing protein</fullName>
    </recommendedName>
</protein>
<reference evidence="3 4" key="2">
    <citation type="submission" date="2016-08" db="EMBL/GenBank/DDBJ databases">
        <title>Pervasive Adenine N6-methylation of Active Genes in Fungi.</title>
        <authorList>
            <consortium name="DOE Joint Genome Institute"/>
            <person name="Mondo S.J."/>
            <person name="Dannebaum R.O."/>
            <person name="Kuo R.C."/>
            <person name="Labutti K."/>
            <person name="Haridas S."/>
            <person name="Kuo A."/>
            <person name="Salamov A."/>
            <person name="Ahrendt S.R."/>
            <person name="Lipzen A."/>
            <person name="Sullivan W."/>
            <person name="Andreopoulos W.B."/>
            <person name="Clum A."/>
            <person name="Lindquist E."/>
            <person name="Daum C."/>
            <person name="Ramamoorthy G.K."/>
            <person name="Gryganskyi A."/>
            <person name="Culley D."/>
            <person name="Magnuson J.K."/>
            <person name="James T.Y."/>
            <person name="O'Malley M.A."/>
            <person name="Stajich J.E."/>
            <person name="Spatafora J.W."/>
            <person name="Visel A."/>
            <person name="Grigoriev I.V."/>
        </authorList>
    </citation>
    <scope>NUCLEOTIDE SEQUENCE [LARGE SCALE GENOMIC DNA]</scope>
    <source>
        <strain evidence="4">finn</strain>
    </source>
</reference>
<dbReference type="STRING" id="1754191.A0A1Y1VME8"/>
<evidence type="ECO:0000259" key="2">
    <source>
        <dbReference type="Pfam" id="PF16173"/>
    </source>
</evidence>
<dbReference type="Proteomes" id="UP000193719">
    <property type="component" value="Unassembled WGS sequence"/>
</dbReference>
<name>A0A1Y1VME8_9FUNG</name>
<keyword evidence="4" id="KW-1185">Reference proteome</keyword>
<reference evidence="3 4" key="1">
    <citation type="submission" date="2016-08" db="EMBL/GenBank/DDBJ databases">
        <title>Genomes of anaerobic fungi encode conserved fungal cellulosomes for biomass hydrolysis.</title>
        <authorList>
            <consortium name="DOE Joint Genome Institute"/>
            <person name="Haitjema C.H."/>
            <person name="Gilmore S.P."/>
            <person name="Henske J.K."/>
            <person name="Solomon K.V."/>
            <person name="De Groot R."/>
            <person name="Kuo A."/>
            <person name="Mondo S.J."/>
            <person name="Salamov A.A."/>
            <person name="Labutti K."/>
            <person name="Zhao Z."/>
            <person name="Chiniquy J."/>
            <person name="Barry K."/>
            <person name="Brewer H.M."/>
            <person name="Purvine S.O."/>
            <person name="Wright A.T."/>
            <person name="Boxma B."/>
            <person name="Van Alen T."/>
            <person name="Hackstein J.H."/>
            <person name="Baker S.E."/>
            <person name="Grigoriev I.V."/>
            <person name="O'Malley M.A."/>
        </authorList>
    </citation>
    <scope>NUCLEOTIDE SEQUENCE [LARGE SCALE GENOMIC DNA]</scope>
    <source>
        <strain evidence="4">finn</strain>
    </source>
</reference>
<evidence type="ECO:0000313" key="3">
    <source>
        <dbReference type="EMBL" id="ORX59074.1"/>
    </source>
</evidence>
<sequence length="503" mass="57854">MVLIKKNISKLLLFTIINVIVYKVCAICQYKEYAQSYNKNIPNPNRGFYTTQITRLSKFSPLTKSHLQKLVQRGTTVLYRAYCLDTLRNSSHVSSDFLEKLQDDFDLVESVGMQLIIRIYYSYTKDDPDARLSVVKQHIKDMKGVMTANAKNIFALQIGYIGTYGEGYYTNEDFGDHGKINAQQWRNRYEVIKTVLLNTSPDTVVLVRTPEIKINFLNSGILDTGDIVDEKNRNRLGYFNDCFLSSDDDVGTFENDDEYNYVKKDTRKVPIVGETCRNYKTRTNCNSAVKEMERMHFSSLNSEYNESVLNLWKEDGCYQEISERLGYQLKLSHLIATTESSANSIITFHAEGYNNGFSAPFDYKYAKIILKGDNMQCTKRIPIKATSWKAGEYFSICTYLQLPKNIRVGKYEYILEIADSAAYRNSKRNILFVNSSTQNLNDRLNHLHQFLTVTNDEAKNSYCSKSKITNSYCPLFEDNDPEAYPSNILEELKSNVMKCTSLS</sequence>
<dbReference type="Pfam" id="PF16116">
    <property type="entry name" value="DUF4832"/>
    <property type="match status" value="1"/>
</dbReference>
<dbReference type="InterPro" id="IPR032379">
    <property type="entry name" value="DUF4874"/>
</dbReference>
<dbReference type="EMBL" id="MCFH01000003">
    <property type="protein sequence ID" value="ORX59074.1"/>
    <property type="molecule type" value="Genomic_DNA"/>
</dbReference>
<dbReference type="AlphaFoldDB" id="A0A1Y1VME8"/>
<feature type="domain" description="DUF4832" evidence="1">
    <location>
        <begin position="235"/>
        <end position="434"/>
    </location>
</feature>
<dbReference type="InterPro" id="IPR032267">
    <property type="entry name" value="DUF4832"/>
</dbReference>
<evidence type="ECO:0008006" key="5">
    <source>
        <dbReference type="Google" id="ProtNLM"/>
    </source>
</evidence>
<dbReference type="OrthoDB" id="6085154at2759"/>
<evidence type="ECO:0000313" key="4">
    <source>
        <dbReference type="Proteomes" id="UP000193719"/>
    </source>
</evidence>
<organism evidence="3 4">
    <name type="scientific">Piromyces finnis</name>
    <dbReference type="NCBI Taxonomy" id="1754191"/>
    <lineage>
        <taxon>Eukaryota</taxon>
        <taxon>Fungi</taxon>
        <taxon>Fungi incertae sedis</taxon>
        <taxon>Chytridiomycota</taxon>
        <taxon>Chytridiomycota incertae sedis</taxon>
        <taxon>Neocallimastigomycetes</taxon>
        <taxon>Neocallimastigales</taxon>
        <taxon>Neocallimastigaceae</taxon>
        <taxon>Piromyces</taxon>
    </lineage>
</organism>
<feature type="domain" description="DUF4874" evidence="2">
    <location>
        <begin position="43"/>
        <end position="211"/>
    </location>
</feature>
<accession>A0A1Y1VME8</accession>
<gene>
    <name evidence="3" type="ORF">BCR36DRAFT_401732</name>
</gene>
<proteinExistence type="predicted"/>